<keyword evidence="3" id="KW-0472">Membrane</keyword>
<feature type="region of interest" description="Disordered" evidence="2">
    <location>
        <begin position="2204"/>
        <end position="2232"/>
    </location>
</feature>
<dbReference type="PROSITE" id="PS50175">
    <property type="entry name" value="ASP_PROT_RETROV"/>
    <property type="match status" value="1"/>
</dbReference>
<evidence type="ECO:0000313" key="6">
    <source>
        <dbReference type="EMBL" id="CAE7342191.1"/>
    </source>
</evidence>
<accession>A0A812P6N2</accession>
<comment type="caution">
    <text evidence="6">The sequence shown here is derived from an EMBL/GenBank/DDBJ whole genome shotgun (WGS) entry which is preliminary data.</text>
</comment>
<evidence type="ECO:0000256" key="2">
    <source>
        <dbReference type="SAM" id="MobiDB-lite"/>
    </source>
</evidence>
<evidence type="ECO:0000313" key="7">
    <source>
        <dbReference type="Proteomes" id="UP000604046"/>
    </source>
</evidence>
<proteinExistence type="predicted"/>
<keyword evidence="3" id="KW-1133">Transmembrane helix</keyword>
<dbReference type="EMBL" id="CAJNDS010002128">
    <property type="protein sequence ID" value="CAE7342191.1"/>
    <property type="molecule type" value="Genomic_DNA"/>
</dbReference>
<evidence type="ECO:0000259" key="5">
    <source>
        <dbReference type="PROSITE" id="PS50800"/>
    </source>
</evidence>
<dbReference type="InterPro" id="IPR001995">
    <property type="entry name" value="Peptidase_A2_cat"/>
</dbReference>
<dbReference type="PROSITE" id="PS50800">
    <property type="entry name" value="SAP"/>
    <property type="match status" value="1"/>
</dbReference>
<dbReference type="PANTHER" id="PTHR11439">
    <property type="entry name" value="GAG-POL-RELATED RETROTRANSPOSON"/>
    <property type="match status" value="1"/>
</dbReference>
<feature type="transmembrane region" description="Helical" evidence="3">
    <location>
        <begin position="1668"/>
        <end position="1688"/>
    </location>
</feature>
<feature type="compositionally biased region" description="Low complexity" evidence="2">
    <location>
        <begin position="802"/>
        <end position="815"/>
    </location>
</feature>
<dbReference type="PANTHER" id="PTHR11439:SF483">
    <property type="entry name" value="PEPTIDE SYNTHASE GLIP-LIKE, PUTATIVE (AFU_ORTHOLOGUE AFUA_3G12920)-RELATED"/>
    <property type="match status" value="1"/>
</dbReference>
<gene>
    <name evidence="6" type="primary">RE1</name>
    <name evidence="6" type="ORF">SNAT2548_LOCUS17909</name>
</gene>
<keyword evidence="3" id="KW-0812">Transmembrane</keyword>
<feature type="region of interest" description="Disordered" evidence="2">
    <location>
        <begin position="743"/>
        <end position="854"/>
    </location>
</feature>
<feature type="region of interest" description="Disordered" evidence="2">
    <location>
        <begin position="246"/>
        <end position="301"/>
    </location>
</feature>
<reference evidence="6" key="1">
    <citation type="submission" date="2021-02" db="EMBL/GenBank/DDBJ databases">
        <authorList>
            <person name="Dougan E. K."/>
            <person name="Rhodes N."/>
            <person name="Thang M."/>
            <person name="Chan C."/>
        </authorList>
    </citation>
    <scope>NUCLEOTIDE SEQUENCE</scope>
</reference>
<feature type="region of interest" description="Disordered" evidence="2">
    <location>
        <begin position="645"/>
        <end position="669"/>
    </location>
</feature>
<dbReference type="InterPro" id="IPR003034">
    <property type="entry name" value="SAP_dom"/>
</dbReference>
<dbReference type="InterPro" id="IPR001969">
    <property type="entry name" value="Aspartic_peptidase_AS"/>
</dbReference>
<feature type="compositionally biased region" description="Low complexity" evidence="2">
    <location>
        <begin position="754"/>
        <end position="770"/>
    </location>
</feature>
<sequence length="2781" mass="309214">MALTPEDVAHLVRAATAAAESASKAALAAERASQSSKGTGRAGFSEASKVCKCPDSFGGGTVEDDQTKWADFSMAFKAWLYYGDEMFRRALQVLRATSEQHGYEVWRQLVNLYSPHTKQRSLGIMTALMSFPSFSKDRSYLEQIQGLDRLAEEFRKSSGKAVQDEMMLGILTKALPAHVRQQVQLSMSESSTYAEVRERVLSFETVSHVYNASKIQQEFGVGAVYNGPQPMEIDLVSKGKGKWWTKNNQKGDYKGKKGDGTKGGHKDDRTNKGKGKGDKSGSGKASADKGKAKGQGQDKAGAIRRVLQSSSAPRAFAFFDLTSQDECYKGSVRMVEQYDMSYSDNDEQWTECGDIELILDSGADHSALPLRFASIGKPAGDSGHTFVDAQGNDLLVAQVRVAEVTLGDMCFKENFIIAPVNNPLLCLGRLYKAGFEVRKWNDQLQLGCEDHAVPVEFRRNSLAVQGSIRMLEQARTGTDERLHVRAITLRSVKQFIKLDDYEAGLPNPQNIELVMTIAHDHEVSPEELGFEFDAEPGEAMPRHGVSLHAGVGVVDESQEPEQAEAVPAAPDEAEVPVEQRHVPLADNEVEIDGVRLDLNSTLQALRAGCVALGLTKRGSKKQCLERLRRHIQEHALLAEHQAVAAAVGDSERKPRGVTEPGNPTPEQETEEHLLTVLVVHDRQWFEVQSEHADNWVLRLGRDGVKDRWSLERCGEVTLAPWEHGFASLGGKLVVNKRIVAPQVAAPTPNPAPSPALLGAGEESERVSSSGESRRTSDVEEPEMPAEAGTTEMPMIHSRSETSDTSMSLPSTGSSSELVPDEAMASRTRTAEQAASDVATGLSENPRSPKAPKVRHEVNRLEFACVCQISDNKYEHEDEAIEWTLSPEELDDLEEYDHSIEAERYEEIDWENVEAQLVFPRDTEHAPCLDESALAALDRLADEYELKRLTDMKVLLPPDSKEGPLVGRENPKQLSTKMVRTWREKQMPDTVTKVMRPVWLRRSRYVAREFNWLSPEREGLYAPASSALMTKVLPSLYTYLQARDGDWVLGSMDVSDAFLMVEQEVATEVSYQDPDGRARKFLLGRLLPGQRDGTAKWHRKLSQCLETDVNATACAAYPSAFRCNTPHGVVFLQTHVDDIEFLGKRAAVKQDFKPAMEKHFKVSCQLLEKPGDTMTFLKRLHVLGEGNTLTITPHPKHVERLMELMDLEPHMCNKKCPLMPGYTEIDVSSALDVQKTAVFRTCIGVLLYMSADLIEAQNSIRFLSQRMSSPSMRDFRMLRHLVQYLGATTNQGLLMTPEKGGLLGHEYDREWVLEAFSDSDWASQKGDRKSVSSGVVALQGNVIYTSCRSQRTIALSSAEAELYASAGVLADCMLLQVVLCTMLEIEVEALPIELHMDSSAGRQVWMRSGVGRIRHLSCRVLWVQQHVMNGRVKVSHLRGELNPADVSTKLLTRSRMRFLMYLMKVVDAYTHERIGETEYNLYLEKRTMQIAIQQVKRLEPGKMNGRAKQAIRGLVIASLTSSGMASELSEEMVCISMTSTTGTGQFVMTVLVVMVCMGLGALWLRFTRVSEPVQTNGRPAANMGDDAETQTDERHFLYKYHTENIMRERASEIERLRELSNQLGAECRGLREWNTRLQESETQLLAQVQELQQVQNPTRGEIVMTGAETALIVMAIALCGFTKVFIFGMRGFGNRFVDITMALPHEGCSFRSTVAKCPEPNQWEILEWCESIVDASDLSGPLPENATRELIVFATRKIVSPDELGLTVASDSAESSRPHVLPPPPEEPENMDQDEPQQHAAVAPDPGAELQVDAALRDEVAADDDGTLVVDGVSLSLESTLAVLRQAAQSLGLGRSGGKSTVLKRIRDHLARQDLIAAHQARQQLAAAEERVPVEQKHVTAPSEDAYRQHCLTHTPYKEWCAHCVAFRARSDRHEAKTEDRRASSVLCFDFAYTSRVDGGDKLCCLVAYDTQTKWLQAWPVPSKGGTACRNYMAVELTKLLSYLGHRRITLRADPEGSCTALANAVQALRHRVGMETHIEQTPVGEHQGNHAEGAIERIRQLTGTMLSELEGRLNIKIKTFDPLHHWCWRHASWTLQRFGVTQNLTPWERVHASPYGGKLVRFAECVLARVKTATKGKPRWLRAMWLGKSDVSDCHLVCTSSGRLVVARSVRRTTCEYDPSLLPALRDTPDKHVSFLAGRVGASRNQLAPKPVTEEGPGSGSEVAASDPPTENEDVFDNPHDIALAPSSVRLPADVDLLPRNHHNLPDFHHDQRLLRAHWPQVHERAEFDSDVQEAKRQRIRAVNSHHHNDEVVHLEDLGLGSDTDLNESVEDPPAWNATDNFEDAKNIPEELWRLFGAGEPQLSSEELAHIDDIAEAFELARLETMNVLERWLSAMVDNEVFAPASSNALLRVLPAALVARQPEGWTALSLDVADAYLTVPQAVDTIVTIWVRGEQRYYKLLRNLPGQRSGAKDWFQAFQAHLIKEMAIEPLVEAPALFFIPGSSDEGHGGGGGGLCHVDDLFAVGSDPTMQRLSECVKSRYRCTISFLRQPDDEVSFLKRRHRWVKGDVFCISPNPKHVVDLARILGVAAQRPKDSPLPTGTLPLWTQLTPLDEEKSGIYRKCIGVLLYVSSDYPAAQYAIKTLSSMCGSPNEGAWRCLHHLVNYMFFHENHVTCLRTEGKGIGLVVRDDTHTLEVFADADWSGNKSTRKSTSAGCIAFDGMVIHTFSRSQSCVSLSSGESEYIACVSATCDGILLRSALQHIMRVDVSMHLRKWPLNRW</sequence>
<evidence type="ECO:0000259" key="4">
    <source>
        <dbReference type="PROSITE" id="PS50175"/>
    </source>
</evidence>
<dbReference type="GO" id="GO:0004190">
    <property type="term" value="F:aspartic-type endopeptidase activity"/>
    <property type="evidence" value="ECO:0007669"/>
    <property type="project" value="InterPro"/>
</dbReference>
<evidence type="ECO:0000256" key="3">
    <source>
        <dbReference type="SAM" id="Phobius"/>
    </source>
</evidence>
<organism evidence="6 7">
    <name type="scientific">Symbiodinium natans</name>
    <dbReference type="NCBI Taxonomy" id="878477"/>
    <lineage>
        <taxon>Eukaryota</taxon>
        <taxon>Sar</taxon>
        <taxon>Alveolata</taxon>
        <taxon>Dinophyceae</taxon>
        <taxon>Suessiales</taxon>
        <taxon>Symbiodiniaceae</taxon>
        <taxon>Symbiodinium</taxon>
    </lineage>
</organism>
<feature type="region of interest" description="Disordered" evidence="2">
    <location>
        <begin position="1768"/>
        <end position="1805"/>
    </location>
</feature>
<feature type="coiled-coil region" evidence="1">
    <location>
        <begin position="1601"/>
        <end position="1653"/>
    </location>
</feature>
<dbReference type="Proteomes" id="UP000604046">
    <property type="component" value="Unassembled WGS sequence"/>
</dbReference>
<dbReference type="GO" id="GO:0006508">
    <property type="term" value="P:proteolysis"/>
    <property type="evidence" value="ECO:0007669"/>
    <property type="project" value="InterPro"/>
</dbReference>
<dbReference type="CDD" id="cd09272">
    <property type="entry name" value="RNase_HI_RT_Ty1"/>
    <property type="match status" value="2"/>
</dbReference>
<keyword evidence="7" id="KW-1185">Reference proteome</keyword>
<feature type="compositionally biased region" description="Basic and acidic residues" evidence="2">
    <location>
        <begin position="249"/>
        <end position="291"/>
    </location>
</feature>
<feature type="domain" description="Peptidase A2" evidence="4">
    <location>
        <begin position="355"/>
        <end position="431"/>
    </location>
</feature>
<feature type="domain" description="SAP" evidence="5">
    <location>
        <begin position="1835"/>
        <end position="1869"/>
    </location>
</feature>
<dbReference type="OrthoDB" id="417053at2759"/>
<name>A0A812P6N2_9DINO</name>
<evidence type="ECO:0000256" key="1">
    <source>
        <dbReference type="SAM" id="Coils"/>
    </source>
</evidence>
<feature type="compositionally biased region" description="Acidic residues" evidence="2">
    <location>
        <begin position="1785"/>
        <end position="1794"/>
    </location>
</feature>
<protein>
    <submittedName>
        <fullName evidence="6">RE1 protein</fullName>
    </submittedName>
</protein>
<feature type="transmembrane region" description="Helical" evidence="3">
    <location>
        <begin position="1545"/>
        <end position="1563"/>
    </location>
</feature>
<dbReference type="PROSITE" id="PS00141">
    <property type="entry name" value="ASP_PROTEASE"/>
    <property type="match status" value="1"/>
</dbReference>
<keyword evidence="1" id="KW-0175">Coiled coil</keyword>